<gene>
    <name evidence="5" type="ORF">DFO73_109213</name>
</gene>
<proteinExistence type="predicted"/>
<dbReference type="PANTHER" id="PTHR44688:SF16">
    <property type="entry name" value="DNA-BINDING TRANSCRIPTIONAL ACTIVATOR DEVR_DOSR"/>
    <property type="match status" value="1"/>
</dbReference>
<dbReference type="SUPFAM" id="SSF55781">
    <property type="entry name" value="GAF domain-like"/>
    <property type="match status" value="1"/>
</dbReference>
<dbReference type="Gene3D" id="1.10.10.10">
    <property type="entry name" value="Winged helix-like DNA-binding domain superfamily/Winged helix DNA-binding domain"/>
    <property type="match status" value="1"/>
</dbReference>
<dbReference type="SUPFAM" id="SSF46894">
    <property type="entry name" value="C-terminal effector domain of the bipartite response regulators"/>
    <property type="match status" value="1"/>
</dbReference>
<dbReference type="Gene3D" id="3.30.450.40">
    <property type="match status" value="1"/>
</dbReference>
<dbReference type="GO" id="GO:0003677">
    <property type="term" value="F:DNA binding"/>
    <property type="evidence" value="ECO:0007669"/>
    <property type="project" value="UniProtKB-KW"/>
</dbReference>
<evidence type="ECO:0000256" key="3">
    <source>
        <dbReference type="ARBA" id="ARBA00023163"/>
    </source>
</evidence>
<protein>
    <submittedName>
        <fullName evidence="5">Regulatory LuxR family protein</fullName>
    </submittedName>
</protein>
<evidence type="ECO:0000256" key="1">
    <source>
        <dbReference type="ARBA" id="ARBA00023015"/>
    </source>
</evidence>
<organism evidence="5 6">
    <name type="scientific">Cytobacillus oceanisediminis</name>
    <dbReference type="NCBI Taxonomy" id="665099"/>
    <lineage>
        <taxon>Bacteria</taxon>
        <taxon>Bacillati</taxon>
        <taxon>Bacillota</taxon>
        <taxon>Bacilli</taxon>
        <taxon>Bacillales</taxon>
        <taxon>Bacillaceae</taxon>
        <taxon>Cytobacillus</taxon>
    </lineage>
</organism>
<dbReference type="Proteomes" id="UP000247150">
    <property type="component" value="Unassembled WGS sequence"/>
</dbReference>
<dbReference type="PANTHER" id="PTHR44688">
    <property type="entry name" value="DNA-BINDING TRANSCRIPTIONAL ACTIVATOR DEVR_DOSR"/>
    <property type="match status" value="1"/>
</dbReference>
<dbReference type="InterPro" id="IPR000792">
    <property type="entry name" value="Tscrpt_reg_LuxR_C"/>
</dbReference>
<dbReference type="CDD" id="cd06170">
    <property type="entry name" value="LuxR_C_like"/>
    <property type="match status" value="1"/>
</dbReference>
<dbReference type="InterPro" id="IPR036388">
    <property type="entry name" value="WH-like_DNA-bd_sf"/>
</dbReference>
<dbReference type="EMBL" id="QGTW01000009">
    <property type="protein sequence ID" value="PWW27047.1"/>
    <property type="molecule type" value="Genomic_DNA"/>
</dbReference>
<comment type="caution">
    <text evidence="5">The sequence shown here is derived from an EMBL/GenBank/DDBJ whole genome shotgun (WGS) entry which is preliminary data.</text>
</comment>
<evidence type="ECO:0000313" key="6">
    <source>
        <dbReference type="Proteomes" id="UP000247150"/>
    </source>
</evidence>
<dbReference type="GO" id="GO:0045892">
    <property type="term" value="P:negative regulation of DNA-templated transcription"/>
    <property type="evidence" value="ECO:0007669"/>
    <property type="project" value="UniProtKB-ARBA"/>
</dbReference>
<keyword evidence="1" id="KW-0805">Transcription regulation</keyword>
<feature type="domain" description="HTH luxR-type" evidence="4">
    <location>
        <begin position="634"/>
        <end position="699"/>
    </location>
</feature>
<name>A0A2V2ZTQ6_9BACI</name>
<dbReference type="SMART" id="SM00421">
    <property type="entry name" value="HTH_LUXR"/>
    <property type="match status" value="1"/>
</dbReference>
<evidence type="ECO:0000313" key="5">
    <source>
        <dbReference type="EMBL" id="PWW27047.1"/>
    </source>
</evidence>
<keyword evidence="2" id="KW-0238">DNA-binding</keyword>
<evidence type="ECO:0000256" key="2">
    <source>
        <dbReference type="ARBA" id="ARBA00023125"/>
    </source>
</evidence>
<keyword evidence="3" id="KW-0804">Transcription</keyword>
<dbReference type="InterPro" id="IPR029016">
    <property type="entry name" value="GAF-like_dom_sf"/>
</dbReference>
<reference evidence="5 6" key="1">
    <citation type="submission" date="2018-05" db="EMBL/GenBank/DDBJ databases">
        <title>Freshwater and sediment microbial communities from various areas in North America, analyzing microbe dynamics in response to fracking.</title>
        <authorList>
            <person name="Lamendella R."/>
        </authorList>
    </citation>
    <scope>NUCLEOTIDE SEQUENCE [LARGE SCALE GENOMIC DNA]</scope>
    <source>
        <strain evidence="5 6">15_TX</strain>
    </source>
</reference>
<dbReference type="RefSeq" id="WP_309043610.1">
    <property type="nucleotide sequence ID" value="NZ_QGTW01000009.1"/>
</dbReference>
<dbReference type="Pfam" id="PF00196">
    <property type="entry name" value="GerE"/>
    <property type="match status" value="1"/>
</dbReference>
<dbReference type="AlphaFoldDB" id="A0A2V2ZTQ6"/>
<dbReference type="InterPro" id="IPR016032">
    <property type="entry name" value="Sig_transdc_resp-reg_C-effctor"/>
</dbReference>
<evidence type="ECO:0000259" key="4">
    <source>
        <dbReference type="PROSITE" id="PS50043"/>
    </source>
</evidence>
<dbReference type="PROSITE" id="PS50043">
    <property type="entry name" value="HTH_LUXR_2"/>
    <property type="match status" value="1"/>
</dbReference>
<accession>A0A2V2ZTQ6</accession>
<dbReference type="PRINTS" id="PR00038">
    <property type="entry name" value="HTHLUXR"/>
</dbReference>
<sequence>MIQSLELMEELQELYAGQSGLTNLVTNMSGDIIAPAKGNNELFNLLLEQGGMKGIIKTITKEYDLSKTFLYDMLPGVYVCIAPVNGHSGLLLWSGVKIEQGLIDKVKNNINSLINERDIDSILAQTPALTLENKREWIHSAKKAALMISRLMEEGDSSFSGQLEVLQEAANMEEGDVSRLLCRFLEKNSRYDFLGVCEQRFDDLYEVSHAAGEEAERILGASFSPGESFLGRMLLTGEYAFWEGVERDPKYTFFERLHFYPKSLFCFPVELRDGSLSLIFGGSRKFDKFSDTDKVSAKNVALLIEAALLTDLLKKENSGHLRRLSAIADVSGMLVSAPDLKRISYILVDIAMNLVKGPFSTVILKNPLKQKMMLISRGDIKGEIGGYLKMAAGNYFTKAAESISKSLMPSIKQIEGASAVIECPLHFRGELLGLICAGTRGHPEQEMEELLPFLHTLSLIAGFSLQLAGDGQENILDTKVDTLHSSIKEFDAEAYRIAKEAFKAADEFSIKLDLSETLIKNVLSACLLYCFTPEYLAEMFPETEFPRIVKDGKRLLSEEISFDDEPSIGSQVFAAAVSYAQNEGNLDTVISNPKIDSIRQEFISFMEEKQVMVQELTLEPESSHTTRSQSVGGTIKNHLNLSNREKEVLELVIQGLNNKEIAQELFISEHTVKNHLTKIFQKLNVPDRTQAISKVYQLTYNKSAKP</sequence>